<keyword evidence="2" id="KW-1185">Reference proteome</keyword>
<dbReference type="InterPro" id="IPR012659">
    <property type="entry name" value="CHP02444"/>
</dbReference>
<gene>
    <name evidence="1" type="ORF">DJ019_04575</name>
</gene>
<dbReference type="EMBL" id="QFYS01000002">
    <property type="protein sequence ID" value="RAK67214.1"/>
    <property type="molecule type" value="Genomic_DNA"/>
</dbReference>
<dbReference type="NCBIfam" id="TIGR02444">
    <property type="entry name" value="TIGR02444 family protein"/>
    <property type="match status" value="1"/>
</dbReference>
<reference evidence="1 2" key="1">
    <citation type="submission" date="2018-05" db="EMBL/GenBank/DDBJ databases">
        <authorList>
            <person name="Lanie J.A."/>
            <person name="Ng W.-L."/>
            <person name="Kazmierczak K.M."/>
            <person name="Andrzejewski T.M."/>
            <person name="Davidsen T.M."/>
            <person name="Wayne K.J."/>
            <person name="Tettelin H."/>
            <person name="Glass J.I."/>
            <person name="Rusch D."/>
            <person name="Podicherti R."/>
            <person name="Tsui H.-C.T."/>
            <person name="Winkler M.E."/>
        </authorList>
    </citation>
    <scope>NUCLEOTIDE SEQUENCE [LARGE SCALE GENOMIC DNA]</scope>
    <source>
        <strain evidence="1 2">BUT-10</strain>
    </source>
</reference>
<sequence>MAIWEWALEAYARPGVPEACLKLQDEHGQNVSLLLWAVHAETKDSALLSRAAEAARAWDQAALVPLRQVRRTLKAPLPPVDDDARLSFREDVKAVELAAERLLLETLEGLTRRQSGAHALDALMAASAAWGTPAPADALAQLAAALG</sequence>
<dbReference type="Proteomes" id="UP000249524">
    <property type="component" value="Unassembled WGS sequence"/>
</dbReference>
<dbReference type="Pfam" id="PF09523">
    <property type="entry name" value="DUF2390"/>
    <property type="match status" value="1"/>
</dbReference>
<evidence type="ECO:0000313" key="1">
    <source>
        <dbReference type="EMBL" id="RAK67214.1"/>
    </source>
</evidence>
<accession>A0A328BMP6</accession>
<dbReference type="RefSeq" id="WP_111274825.1">
    <property type="nucleotide sequence ID" value="NZ_QFYS01000002.1"/>
</dbReference>
<dbReference type="AlphaFoldDB" id="A0A328BMP6"/>
<protein>
    <submittedName>
        <fullName evidence="1">TIGR02444 family protein</fullName>
    </submittedName>
</protein>
<organism evidence="1 2">
    <name type="scientific">Phenylobacterium kunshanense</name>
    <dbReference type="NCBI Taxonomy" id="1445034"/>
    <lineage>
        <taxon>Bacteria</taxon>
        <taxon>Pseudomonadati</taxon>
        <taxon>Pseudomonadota</taxon>
        <taxon>Alphaproteobacteria</taxon>
        <taxon>Caulobacterales</taxon>
        <taxon>Caulobacteraceae</taxon>
        <taxon>Phenylobacterium</taxon>
    </lineage>
</organism>
<comment type="caution">
    <text evidence="1">The sequence shown here is derived from an EMBL/GenBank/DDBJ whole genome shotgun (WGS) entry which is preliminary data.</text>
</comment>
<name>A0A328BMP6_9CAUL</name>
<evidence type="ECO:0000313" key="2">
    <source>
        <dbReference type="Proteomes" id="UP000249524"/>
    </source>
</evidence>
<proteinExistence type="predicted"/>
<dbReference type="OrthoDB" id="7875767at2"/>